<dbReference type="EMBL" id="JAFVMH010000007">
    <property type="protein sequence ID" value="MBO1326082.1"/>
    <property type="molecule type" value="Genomic_DNA"/>
</dbReference>
<dbReference type="PANTHER" id="PTHR46401:SF2">
    <property type="entry name" value="GLYCOSYLTRANSFERASE WBBK-RELATED"/>
    <property type="match status" value="1"/>
</dbReference>
<dbReference type="AlphaFoldDB" id="A0A939KQZ9"/>
<dbReference type="GO" id="GO:0009103">
    <property type="term" value="P:lipopolysaccharide biosynthetic process"/>
    <property type="evidence" value="ECO:0007669"/>
    <property type="project" value="TreeGrafter"/>
</dbReference>
<dbReference type="SUPFAM" id="SSF53756">
    <property type="entry name" value="UDP-Glycosyltransferase/glycogen phosphorylase"/>
    <property type="match status" value="1"/>
</dbReference>
<evidence type="ECO:0000256" key="1">
    <source>
        <dbReference type="ARBA" id="ARBA00022679"/>
    </source>
</evidence>
<reference evidence="4" key="1">
    <citation type="submission" date="2021-03" db="EMBL/GenBank/DDBJ databases">
        <title>The complete genome sequence of Acetobacter sp. TBRC 12339.</title>
        <authorList>
            <person name="Charoenyingcharoen P."/>
            <person name="Yukphan P."/>
        </authorList>
    </citation>
    <scope>NUCLEOTIDE SEQUENCE</scope>
    <source>
        <strain evidence="4">TBRC 12339</strain>
    </source>
</reference>
<feature type="domain" description="Glycosyl transferase family 1" evidence="2">
    <location>
        <begin position="212"/>
        <end position="383"/>
    </location>
</feature>
<sequence length="409" mass="45599">MKYLFIHQNFPGQYLHLLRHLARDVGNEIVFISEDNPNAMAGVRRVLYRMPQADEGTGHAGARELERGLVRAAEVEKTARALRRLGFVPDIVIGHHGWGELLNMEDVFPGVPVLGYMEFFYHTQPGFDVDFDPEFPLAPQMLPVIRAKNAINLLALNAPGHGQTPTDFQKNTYPAWAGHKMTVLREGVDLTLCRPDPMAARRVFTLGGVRIAPGQKLVTYVARDLEPYRGFHVFMRALVRVLAERADTQVVIVGGDGVSYGAPLASGTWREIMLRELGSRLDRTRVHFAGKLAYADFIRLLQRSNVHVYLTYPFVASWSLREAMAMGCTIVGSATAPVEEFLDHGKTGLLVPFLDPHRIAEGVLNMLANPRLARRLGRGARQMAERTLCLRATLDAYERLIARLVAGTA</sequence>
<proteinExistence type="predicted"/>
<gene>
    <name evidence="4" type="ORF">J2D77_13065</name>
</gene>
<keyword evidence="5" id="KW-1185">Reference proteome</keyword>
<evidence type="ECO:0000259" key="2">
    <source>
        <dbReference type="Pfam" id="PF00534"/>
    </source>
</evidence>
<dbReference type="Gene3D" id="3.40.50.2000">
    <property type="entry name" value="Glycogen Phosphorylase B"/>
    <property type="match status" value="1"/>
</dbReference>
<keyword evidence="1" id="KW-0808">Transferase</keyword>
<evidence type="ECO:0000259" key="3">
    <source>
        <dbReference type="Pfam" id="PF12000"/>
    </source>
</evidence>
<evidence type="ECO:0000313" key="5">
    <source>
        <dbReference type="Proteomes" id="UP000664073"/>
    </source>
</evidence>
<dbReference type="Pfam" id="PF12000">
    <property type="entry name" value="Glyco_trans_4_3"/>
    <property type="match status" value="1"/>
</dbReference>
<comment type="caution">
    <text evidence="4">The sequence shown here is derived from an EMBL/GenBank/DDBJ whole genome shotgun (WGS) entry which is preliminary data.</text>
</comment>
<dbReference type="Proteomes" id="UP000664073">
    <property type="component" value="Unassembled WGS sequence"/>
</dbReference>
<accession>A0A939KQZ9</accession>
<dbReference type="GO" id="GO:0016757">
    <property type="term" value="F:glycosyltransferase activity"/>
    <property type="evidence" value="ECO:0007669"/>
    <property type="project" value="InterPro"/>
</dbReference>
<name>A0A939KQZ9_9PROT</name>
<protein>
    <submittedName>
        <fullName evidence="4">Glycosyltransferase</fullName>
    </submittedName>
</protein>
<dbReference type="RefSeq" id="WP_207846768.1">
    <property type="nucleotide sequence ID" value="NZ_JAFVMH010000007.1"/>
</dbReference>
<dbReference type="Pfam" id="PF00534">
    <property type="entry name" value="Glycos_transf_1"/>
    <property type="match status" value="1"/>
</dbReference>
<dbReference type="InterPro" id="IPR022623">
    <property type="entry name" value="Glyco_trans_4"/>
</dbReference>
<organism evidence="4 5">
    <name type="scientific">Acetobacter garciniae</name>
    <dbReference type="NCBI Taxonomy" id="2817435"/>
    <lineage>
        <taxon>Bacteria</taxon>
        <taxon>Pseudomonadati</taxon>
        <taxon>Pseudomonadota</taxon>
        <taxon>Alphaproteobacteria</taxon>
        <taxon>Acetobacterales</taxon>
        <taxon>Acetobacteraceae</taxon>
        <taxon>Acetobacter</taxon>
    </lineage>
</organism>
<dbReference type="PANTHER" id="PTHR46401">
    <property type="entry name" value="GLYCOSYLTRANSFERASE WBBK-RELATED"/>
    <property type="match status" value="1"/>
</dbReference>
<dbReference type="InterPro" id="IPR001296">
    <property type="entry name" value="Glyco_trans_1"/>
</dbReference>
<feature type="domain" description="Glycosyl transferase family 4" evidence="3">
    <location>
        <begin position="26"/>
        <end position="191"/>
    </location>
</feature>
<evidence type="ECO:0000313" key="4">
    <source>
        <dbReference type="EMBL" id="MBO1326082.1"/>
    </source>
</evidence>